<dbReference type="AlphaFoldDB" id="H0R285"/>
<sequence>MVATIKRMVVAVLAAVALAVGMLAGTGQAVAATPGELQIRGGVECHFGQPGQPWNNFWYQYRWMTVVNVGGSTMYNVTLQEINGATRFAKSIKPGQSMSTYNTKTKRWQRPIETRWFGCIPTSISGYTWGATIDNVLDNFGYWRSDIQRPGK</sequence>
<dbReference type="EMBL" id="BAEH01000076">
    <property type="protein sequence ID" value="GAB19186.1"/>
    <property type="molecule type" value="Genomic_DNA"/>
</dbReference>
<dbReference type="eggNOG" id="ENOG5033X5H">
    <property type="taxonomic scope" value="Bacteria"/>
</dbReference>
<keyword evidence="1" id="KW-0732">Signal</keyword>
<organism evidence="2 3">
    <name type="scientific">Gordonia effusa NBRC 100432</name>
    <dbReference type="NCBI Taxonomy" id="1077974"/>
    <lineage>
        <taxon>Bacteria</taxon>
        <taxon>Bacillati</taxon>
        <taxon>Actinomycetota</taxon>
        <taxon>Actinomycetes</taxon>
        <taxon>Mycobacteriales</taxon>
        <taxon>Gordoniaceae</taxon>
        <taxon>Gordonia</taxon>
    </lineage>
</organism>
<evidence type="ECO:0008006" key="4">
    <source>
        <dbReference type="Google" id="ProtNLM"/>
    </source>
</evidence>
<proteinExistence type="predicted"/>
<protein>
    <recommendedName>
        <fullName evidence="4">Secreted protein</fullName>
    </recommendedName>
</protein>
<feature type="chain" id="PRO_5003538081" description="Secreted protein" evidence="1">
    <location>
        <begin position="32"/>
        <end position="152"/>
    </location>
</feature>
<comment type="caution">
    <text evidence="2">The sequence shown here is derived from an EMBL/GenBank/DDBJ whole genome shotgun (WGS) entry which is preliminary data.</text>
</comment>
<keyword evidence="3" id="KW-1185">Reference proteome</keyword>
<evidence type="ECO:0000256" key="1">
    <source>
        <dbReference type="SAM" id="SignalP"/>
    </source>
</evidence>
<gene>
    <name evidence="2" type="ORF">GOEFS_076_00150</name>
</gene>
<evidence type="ECO:0000313" key="2">
    <source>
        <dbReference type="EMBL" id="GAB19186.1"/>
    </source>
</evidence>
<name>H0R285_9ACTN</name>
<dbReference type="STRING" id="1077974.GOEFS_076_00150"/>
<feature type="signal peptide" evidence="1">
    <location>
        <begin position="1"/>
        <end position="31"/>
    </location>
</feature>
<dbReference type="RefSeq" id="WP_007318521.1">
    <property type="nucleotide sequence ID" value="NZ_BAEH01000076.1"/>
</dbReference>
<dbReference type="Proteomes" id="UP000035034">
    <property type="component" value="Unassembled WGS sequence"/>
</dbReference>
<reference evidence="2 3" key="1">
    <citation type="submission" date="2011-12" db="EMBL/GenBank/DDBJ databases">
        <title>Whole genome shotgun sequence of Gordonia effusa NBRC 100432.</title>
        <authorList>
            <person name="Yoshida I."/>
            <person name="Takarada H."/>
            <person name="Hosoyama A."/>
            <person name="Tsuchikane K."/>
            <person name="Katsumata H."/>
            <person name="Yamazaki S."/>
            <person name="Fujita N."/>
        </authorList>
    </citation>
    <scope>NUCLEOTIDE SEQUENCE [LARGE SCALE GENOMIC DNA]</scope>
    <source>
        <strain evidence="2 3">NBRC 100432</strain>
    </source>
</reference>
<evidence type="ECO:0000313" key="3">
    <source>
        <dbReference type="Proteomes" id="UP000035034"/>
    </source>
</evidence>
<accession>H0R285</accession>